<comment type="caution">
    <text evidence="2">The sequence shown here is derived from an EMBL/GenBank/DDBJ whole genome shotgun (WGS) entry which is preliminary data.</text>
</comment>
<feature type="region of interest" description="Disordered" evidence="1">
    <location>
        <begin position="40"/>
        <end position="78"/>
    </location>
</feature>
<evidence type="ECO:0000256" key="1">
    <source>
        <dbReference type="SAM" id="MobiDB-lite"/>
    </source>
</evidence>
<accession>A0A8J5RMZ8</accession>
<evidence type="ECO:0000313" key="3">
    <source>
        <dbReference type="Proteomes" id="UP000729402"/>
    </source>
</evidence>
<reference evidence="2" key="2">
    <citation type="submission" date="2021-02" db="EMBL/GenBank/DDBJ databases">
        <authorList>
            <person name="Kimball J.A."/>
            <person name="Haas M.W."/>
            <person name="Macchietto M."/>
            <person name="Kono T."/>
            <person name="Duquette J."/>
            <person name="Shao M."/>
        </authorList>
    </citation>
    <scope>NUCLEOTIDE SEQUENCE</scope>
    <source>
        <tissue evidence="2">Fresh leaf tissue</tissue>
    </source>
</reference>
<dbReference type="AlphaFoldDB" id="A0A8J5RMZ8"/>
<name>A0A8J5RMZ8_ZIZPA</name>
<organism evidence="2 3">
    <name type="scientific">Zizania palustris</name>
    <name type="common">Northern wild rice</name>
    <dbReference type="NCBI Taxonomy" id="103762"/>
    <lineage>
        <taxon>Eukaryota</taxon>
        <taxon>Viridiplantae</taxon>
        <taxon>Streptophyta</taxon>
        <taxon>Embryophyta</taxon>
        <taxon>Tracheophyta</taxon>
        <taxon>Spermatophyta</taxon>
        <taxon>Magnoliopsida</taxon>
        <taxon>Liliopsida</taxon>
        <taxon>Poales</taxon>
        <taxon>Poaceae</taxon>
        <taxon>BOP clade</taxon>
        <taxon>Oryzoideae</taxon>
        <taxon>Oryzeae</taxon>
        <taxon>Zizaniinae</taxon>
        <taxon>Zizania</taxon>
    </lineage>
</organism>
<proteinExistence type="predicted"/>
<protein>
    <submittedName>
        <fullName evidence="2">Uncharacterized protein</fullName>
    </submittedName>
</protein>
<sequence length="118" mass="13025">MTNPTSLLTLPHRRLEGLVGSSRDSGRRLEGLIVAVISRDSSAHRRTPGVDSRGSSSPSSVLQVQASTPSGLHTFRPPRLPTEQLRLESKEVTYVLLLSRFTLYFYFVVDMLSTSHGT</sequence>
<evidence type="ECO:0000313" key="2">
    <source>
        <dbReference type="EMBL" id="KAG8057191.1"/>
    </source>
</evidence>
<feature type="compositionally biased region" description="Polar residues" evidence="1">
    <location>
        <begin position="61"/>
        <end position="71"/>
    </location>
</feature>
<dbReference type="Proteomes" id="UP000729402">
    <property type="component" value="Unassembled WGS sequence"/>
</dbReference>
<reference evidence="2" key="1">
    <citation type="journal article" date="2021" name="bioRxiv">
        <title>Whole Genome Assembly and Annotation of Northern Wild Rice, Zizania palustris L., Supports a Whole Genome Duplication in the Zizania Genus.</title>
        <authorList>
            <person name="Haas M."/>
            <person name="Kono T."/>
            <person name="Macchietto M."/>
            <person name="Millas R."/>
            <person name="McGilp L."/>
            <person name="Shao M."/>
            <person name="Duquette J."/>
            <person name="Hirsch C.N."/>
            <person name="Kimball J."/>
        </authorList>
    </citation>
    <scope>NUCLEOTIDE SEQUENCE</scope>
    <source>
        <tissue evidence="2">Fresh leaf tissue</tissue>
    </source>
</reference>
<gene>
    <name evidence="2" type="ORF">GUJ93_ZPchr0002g25643</name>
</gene>
<dbReference type="EMBL" id="JAAALK010000287">
    <property type="protein sequence ID" value="KAG8057191.1"/>
    <property type="molecule type" value="Genomic_DNA"/>
</dbReference>
<keyword evidence="3" id="KW-1185">Reference proteome</keyword>